<sequence>MIAIIKKYKGVIIGVAILLLYLSPLYILQGQAHVRVHDNLDSNVVWYKLLADSGKIFAPNDAPIPNIINGLPRISLPSAFSFMLWLNILFSPLSAYIINMTLMRFIAFFGMMLLLKNHIIRERKSAGMIIGVALCFAILPYWPPGGLTIAGLPIVLYAFLHIRKRMPRIWDWLIIVLVPFYSSFVLSFFFFLLIMGLVWLWDVLKQKDWNWRFFLSIALMTGVYLIVEYRLVMTTLFGLPFVSHREEFNLGHLSFESTLRLIVKNFTLGHTHVLTEHLFVVLPVTILAIIAAFFWRQVPKRLLFVMAIIIIFCIEYAFWYWEGTRWLKNTVSFFNTFNFSRFHFLHPLLWYIAFALALSIFCRRGKGGRALAMVLIGLQVLVLFNVNPELKYRRIDYPSFQEFYSPKLFHEIKAYIGKDPEDYRVASIGIHPAVAQYNGFYTLDAYNNIYPLKYKHQFRQIIAPELAKNKTLETYYDTWGGRCYLFVDKLGKHYMFTKKHNVVLKHLDFNIQAFKDLGGAYIFSAVKIGNAEENHLTLLKIFERQSSPWKIYLYKAT</sequence>
<protein>
    <recommendedName>
        <fullName evidence="4">YkoS</fullName>
    </recommendedName>
</protein>
<feature type="transmembrane region" description="Helical" evidence="1">
    <location>
        <begin position="277"/>
        <end position="295"/>
    </location>
</feature>
<evidence type="ECO:0000256" key="1">
    <source>
        <dbReference type="SAM" id="Phobius"/>
    </source>
</evidence>
<feature type="transmembrane region" description="Helical" evidence="1">
    <location>
        <begin position="93"/>
        <end position="115"/>
    </location>
</feature>
<organism evidence="2 3">
    <name type="scientific">Scopulibacillus darangshiensis</name>
    <dbReference type="NCBI Taxonomy" id="442528"/>
    <lineage>
        <taxon>Bacteria</taxon>
        <taxon>Bacillati</taxon>
        <taxon>Bacillota</taxon>
        <taxon>Bacilli</taxon>
        <taxon>Bacillales</taxon>
        <taxon>Sporolactobacillaceae</taxon>
        <taxon>Scopulibacillus</taxon>
    </lineage>
</organism>
<feature type="transmembrane region" description="Helical" evidence="1">
    <location>
        <begin position="213"/>
        <end position="232"/>
    </location>
</feature>
<feature type="transmembrane region" description="Helical" evidence="1">
    <location>
        <begin position="12"/>
        <end position="29"/>
    </location>
</feature>
<accession>A0A4R2NFV5</accession>
<feature type="transmembrane region" description="Helical" evidence="1">
    <location>
        <begin position="302"/>
        <end position="321"/>
    </location>
</feature>
<evidence type="ECO:0000313" key="3">
    <source>
        <dbReference type="Proteomes" id="UP000295416"/>
    </source>
</evidence>
<dbReference type="Pfam" id="PF19510">
    <property type="entry name" value="DUF6044"/>
    <property type="match status" value="1"/>
</dbReference>
<feature type="transmembrane region" description="Helical" evidence="1">
    <location>
        <begin position="368"/>
        <end position="386"/>
    </location>
</feature>
<name>A0A4R2NFV5_9BACL</name>
<comment type="caution">
    <text evidence="2">The sequence shown here is derived from an EMBL/GenBank/DDBJ whole genome shotgun (WGS) entry which is preliminary data.</text>
</comment>
<gene>
    <name evidence="2" type="ORF">EV207_15610</name>
</gene>
<dbReference type="RefSeq" id="WP_132748160.1">
    <property type="nucleotide sequence ID" value="NZ_SLXK01000056.1"/>
</dbReference>
<feature type="transmembrane region" description="Helical" evidence="1">
    <location>
        <begin position="127"/>
        <end position="160"/>
    </location>
</feature>
<keyword evidence="1" id="KW-0812">Transmembrane</keyword>
<keyword evidence="1" id="KW-0472">Membrane</keyword>
<evidence type="ECO:0000313" key="2">
    <source>
        <dbReference type="EMBL" id="TCP19974.1"/>
    </source>
</evidence>
<keyword evidence="3" id="KW-1185">Reference proteome</keyword>
<dbReference type="Proteomes" id="UP000295416">
    <property type="component" value="Unassembled WGS sequence"/>
</dbReference>
<evidence type="ECO:0008006" key="4">
    <source>
        <dbReference type="Google" id="ProtNLM"/>
    </source>
</evidence>
<dbReference type="InterPro" id="IPR046107">
    <property type="entry name" value="DUF6044"/>
</dbReference>
<proteinExistence type="predicted"/>
<feature type="transmembrane region" description="Helical" evidence="1">
    <location>
        <begin position="172"/>
        <end position="201"/>
    </location>
</feature>
<feature type="transmembrane region" description="Helical" evidence="1">
    <location>
        <begin position="341"/>
        <end position="361"/>
    </location>
</feature>
<dbReference type="OrthoDB" id="2349131at2"/>
<dbReference type="AlphaFoldDB" id="A0A4R2NFV5"/>
<keyword evidence="1" id="KW-1133">Transmembrane helix</keyword>
<dbReference type="EMBL" id="SLXK01000056">
    <property type="protein sequence ID" value="TCP19974.1"/>
    <property type="molecule type" value="Genomic_DNA"/>
</dbReference>
<reference evidence="2 3" key="1">
    <citation type="submission" date="2019-03" db="EMBL/GenBank/DDBJ databases">
        <title>Genomic Encyclopedia of Type Strains, Phase IV (KMG-IV): sequencing the most valuable type-strain genomes for metagenomic binning, comparative biology and taxonomic classification.</title>
        <authorList>
            <person name="Goeker M."/>
        </authorList>
    </citation>
    <scope>NUCLEOTIDE SEQUENCE [LARGE SCALE GENOMIC DNA]</scope>
    <source>
        <strain evidence="2 3">DSM 19377</strain>
    </source>
</reference>